<gene>
    <name evidence="2" type="ORF">B5V03_01885</name>
</gene>
<dbReference type="PANTHER" id="PTHR22642:SF2">
    <property type="entry name" value="PROTEIN LONG AFTER FAR-RED 3"/>
    <property type="match status" value="1"/>
</dbReference>
<reference evidence="2 3" key="1">
    <citation type="submission" date="2017-03" db="EMBL/GenBank/DDBJ databases">
        <authorList>
            <person name="Safronova V.I."/>
            <person name="Sazanova A.L."/>
            <person name="Chirak E.R."/>
        </authorList>
    </citation>
    <scope>NUCLEOTIDE SEQUENCE [LARGE SCALE GENOMIC DNA]</scope>
    <source>
        <strain evidence="2 3">Opo-243</strain>
    </source>
</reference>
<feature type="domain" description="Amidohydrolase 3" evidence="1">
    <location>
        <begin position="53"/>
        <end position="564"/>
    </location>
</feature>
<dbReference type="Gene3D" id="2.30.40.10">
    <property type="entry name" value="Urease, subunit C, domain 1"/>
    <property type="match status" value="1"/>
</dbReference>
<evidence type="ECO:0000313" key="2">
    <source>
        <dbReference type="EMBL" id="RXT54221.1"/>
    </source>
</evidence>
<dbReference type="OrthoDB" id="9811399at2"/>
<dbReference type="Gene3D" id="3.20.20.140">
    <property type="entry name" value="Metal-dependent hydrolases"/>
    <property type="match status" value="1"/>
</dbReference>
<dbReference type="InterPro" id="IPR032466">
    <property type="entry name" value="Metal_Hydrolase"/>
</dbReference>
<organism evidence="2 3">
    <name type="scientific">Bradyrhizobium betae</name>
    <dbReference type="NCBI Taxonomy" id="244734"/>
    <lineage>
        <taxon>Bacteria</taxon>
        <taxon>Pseudomonadati</taxon>
        <taxon>Pseudomonadota</taxon>
        <taxon>Alphaproteobacteria</taxon>
        <taxon>Hyphomicrobiales</taxon>
        <taxon>Nitrobacteraceae</taxon>
        <taxon>Bradyrhizobium</taxon>
    </lineage>
</organism>
<dbReference type="SUPFAM" id="SSF51338">
    <property type="entry name" value="Composite domain of metallo-dependent hydrolases"/>
    <property type="match status" value="1"/>
</dbReference>
<accession>A0A4Q1VNE8</accession>
<dbReference type="Gene3D" id="3.10.310.70">
    <property type="match status" value="1"/>
</dbReference>
<proteinExistence type="predicted"/>
<dbReference type="InterPro" id="IPR011059">
    <property type="entry name" value="Metal-dep_hydrolase_composite"/>
</dbReference>
<protein>
    <recommendedName>
        <fullName evidence="1">Amidohydrolase 3 domain-containing protein</fullName>
    </recommendedName>
</protein>
<name>A0A4Q1VNE8_9BRAD</name>
<dbReference type="Pfam" id="PF07969">
    <property type="entry name" value="Amidohydro_3"/>
    <property type="match status" value="1"/>
</dbReference>
<dbReference type="RefSeq" id="WP_129267564.1">
    <property type="nucleotide sequence ID" value="NZ_MZXW01000004.1"/>
</dbReference>
<dbReference type="InterPro" id="IPR013108">
    <property type="entry name" value="Amidohydro_3"/>
</dbReference>
<dbReference type="AlphaFoldDB" id="A0A4Q1VNE8"/>
<evidence type="ECO:0000259" key="1">
    <source>
        <dbReference type="Pfam" id="PF07969"/>
    </source>
</evidence>
<evidence type="ECO:0000313" key="3">
    <source>
        <dbReference type="Proteomes" id="UP000290819"/>
    </source>
</evidence>
<keyword evidence="3" id="KW-1185">Reference proteome</keyword>
<dbReference type="GO" id="GO:0016810">
    <property type="term" value="F:hydrolase activity, acting on carbon-nitrogen (but not peptide) bonds"/>
    <property type="evidence" value="ECO:0007669"/>
    <property type="project" value="InterPro"/>
</dbReference>
<sequence length="606" mass="66966">MTDAQPVTLIHGGPILTQNAKRETHEAMVVRDGKILATGTLSDMRSATGPAARVLDLDGAAVVPGMIDSHPHSMHFGGFDTIAVQIYDARDHADIFARIRQRAATTPKNGWILTTPIGEPHYFIRRSYRDLPEKRLPNRWELDAAAPDHPVMIQAFAPITPNVCAMNSLALQLLGFDSSLPDEIDDVFPEKDADGQLTGIFRGRVNCYHNTSMFWLTRVMGRMPMPDQSVWYRGGVLGQQRMASRGVTALYEAHAMEAVHLAAYQQMRDDGVLTMRVHGALELAPGAFGAGPGVINQDSVRADLALAKKLQSVNDTMFRIGGMTMVSGSVAYTGDARMDREYRGPFGKPTWGTLSVSHELQREMLNYSLAHSIRLNVIHCGYQDHREFFEQIDSASLDVRGREWVVQHNTFVTDEVLRRYAEMEFHLTSTASFCWGKGDMYAERIGEDVLKDLTPMGRMFAAGLNVGLGSDWGPFSPFENMALTETREIGRSGRCLDQPENKLTRQQAMDGWTVNNARLMHWEGIGALVPGAEADFAVVDRNPLTCNIADLPTTAVLKTVLAGRDIFDTGTLSRLDDAPLEPERTGAVKLDHSLPGHHCTGNCQHL</sequence>
<dbReference type="SUPFAM" id="SSF51556">
    <property type="entry name" value="Metallo-dependent hydrolases"/>
    <property type="match status" value="1"/>
</dbReference>
<dbReference type="Proteomes" id="UP000290819">
    <property type="component" value="Unassembled WGS sequence"/>
</dbReference>
<dbReference type="PANTHER" id="PTHR22642">
    <property type="entry name" value="IMIDAZOLONEPROPIONASE"/>
    <property type="match status" value="1"/>
</dbReference>
<dbReference type="EMBL" id="MZXW01000004">
    <property type="protein sequence ID" value="RXT54221.1"/>
    <property type="molecule type" value="Genomic_DNA"/>
</dbReference>
<comment type="caution">
    <text evidence="2">The sequence shown here is derived from an EMBL/GenBank/DDBJ whole genome shotgun (WGS) entry which is preliminary data.</text>
</comment>